<gene>
    <name evidence="2" type="ORF">LKD47_13450</name>
</gene>
<comment type="caution">
    <text evidence="2">The sequence shown here is derived from an EMBL/GenBank/DDBJ whole genome shotgun (WGS) entry which is preliminary data.</text>
</comment>
<dbReference type="Pfam" id="PF01636">
    <property type="entry name" value="APH"/>
    <property type="match status" value="1"/>
</dbReference>
<dbReference type="Gene3D" id="3.90.1200.10">
    <property type="match status" value="1"/>
</dbReference>
<dbReference type="Proteomes" id="UP001198893">
    <property type="component" value="Unassembled WGS sequence"/>
</dbReference>
<dbReference type="EMBL" id="JAJEQW010000018">
    <property type="protein sequence ID" value="MCC2243283.1"/>
    <property type="molecule type" value="Genomic_DNA"/>
</dbReference>
<dbReference type="GO" id="GO:0042601">
    <property type="term" value="C:endospore-forming forespore"/>
    <property type="evidence" value="ECO:0007669"/>
    <property type="project" value="TreeGrafter"/>
</dbReference>
<proteinExistence type="predicted"/>
<dbReference type="InterPro" id="IPR002575">
    <property type="entry name" value="Aminoglycoside_PTrfase"/>
</dbReference>
<evidence type="ECO:0000259" key="1">
    <source>
        <dbReference type="Pfam" id="PF01636"/>
    </source>
</evidence>
<dbReference type="Gene3D" id="3.30.200.20">
    <property type="entry name" value="Phosphorylase Kinase, domain 1"/>
    <property type="match status" value="1"/>
</dbReference>
<dbReference type="RefSeq" id="WP_227710752.1">
    <property type="nucleotide sequence ID" value="NZ_JAJEQW010000018.1"/>
</dbReference>
<dbReference type="AlphaFoldDB" id="A0AAW4WH34"/>
<name>A0AAW4WH34_9FIRM</name>
<protein>
    <submittedName>
        <fullName evidence="2">Phosphotransferase</fullName>
    </submittedName>
</protein>
<sequence>MYNLSSQLLEQYPFEVTAIQKGRGTYICTTSEGGKIIIGSFRGSKGRAEALEHVLLRLKENGIEADEIIHTREGEILAQEVDETWYYARKYMEGRECETRSRDDVLAAVEELAKLHLVLQKVEDENLKIGGQDYAMEVFRHNRELKKVRNYIHGKHKKNEFEMIFMRNYEIFLKQALDVEHRLMKPNPGETQGQSGKQSREAAMYGICHGDFNQHNVLFTHGKIIITNFEQAHYDVLVGDLAHFLRKLMEKHNFNIGLATDMLAAYEKRRKLLPEEWEQLYVRMAYPQKFWKVANHYFNANKAWVSGRDIEKLNRVIEQEEIRQQFLRMLFYFVE</sequence>
<evidence type="ECO:0000313" key="2">
    <source>
        <dbReference type="EMBL" id="MCC2243283.1"/>
    </source>
</evidence>
<dbReference type="PANTHER" id="PTHR39179">
    <property type="entry name" value="SPORE COAT PROTEIN I"/>
    <property type="match status" value="1"/>
</dbReference>
<feature type="domain" description="Aminoglycoside phosphotransferase" evidence="1">
    <location>
        <begin position="25"/>
        <end position="267"/>
    </location>
</feature>
<dbReference type="InterPro" id="IPR047175">
    <property type="entry name" value="CotS-like"/>
</dbReference>
<evidence type="ECO:0000313" key="3">
    <source>
        <dbReference type="Proteomes" id="UP001198893"/>
    </source>
</evidence>
<reference evidence="2" key="1">
    <citation type="submission" date="2021-10" db="EMBL/GenBank/DDBJ databases">
        <title>Anaerobic single-cell dispensing facilitates the cultivation of human gut bacteria.</title>
        <authorList>
            <person name="Afrizal A."/>
        </authorList>
    </citation>
    <scope>NUCLEOTIDE SEQUENCE</scope>
    <source>
        <strain evidence="2">CLA-AA-H204</strain>
    </source>
</reference>
<dbReference type="InterPro" id="IPR011009">
    <property type="entry name" value="Kinase-like_dom_sf"/>
</dbReference>
<accession>A0AAW4WH34</accession>
<organism evidence="2 3">
    <name type="scientific">Roseburia amylophila</name>
    <dbReference type="NCBI Taxonomy" id="2981794"/>
    <lineage>
        <taxon>Bacteria</taxon>
        <taxon>Bacillati</taxon>
        <taxon>Bacillota</taxon>
        <taxon>Clostridia</taxon>
        <taxon>Lachnospirales</taxon>
        <taxon>Lachnospiraceae</taxon>
        <taxon>Roseburia</taxon>
    </lineage>
</organism>
<dbReference type="SUPFAM" id="SSF56112">
    <property type="entry name" value="Protein kinase-like (PK-like)"/>
    <property type="match status" value="1"/>
</dbReference>
<dbReference type="PANTHER" id="PTHR39179:SF3">
    <property type="entry name" value="COTS-RELATED PROTEIN"/>
    <property type="match status" value="1"/>
</dbReference>